<accession>A0ACC1DKB9</accession>
<protein>
    <submittedName>
        <fullName evidence="1">Uncharacterized protein</fullName>
    </submittedName>
</protein>
<evidence type="ECO:0000313" key="2">
    <source>
        <dbReference type="Proteomes" id="UP000824533"/>
    </source>
</evidence>
<gene>
    <name evidence="1" type="ORF">K1T71_000773</name>
</gene>
<evidence type="ECO:0000313" key="1">
    <source>
        <dbReference type="EMBL" id="KAJ0184350.1"/>
    </source>
</evidence>
<name>A0ACC1DKB9_9NEOP</name>
<reference evidence="1 2" key="1">
    <citation type="journal article" date="2021" name="Front. Genet.">
        <title>Chromosome-Level Genome Assembly Reveals Significant Gene Expansion in the Toll and IMD Signaling Pathways of Dendrolimus kikuchii.</title>
        <authorList>
            <person name="Zhou J."/>
            <person name="Wu P."/>
            <person name="Xiong Z."/>
            <person name="Liu N."/>
            <person name="Zhao N."/>
            <person name="Ji M."/>
            <person name="Qiu Y."/>
            <person name="Yang B."/>
        </authorList>
    </citation>
    <scope>NUCLEOTIDE SEQUENCE [LARGE SCALE GENOMIC DNA]</scope>
    <source>
        <strain evidence="1">Ann1</strain>
    </source>
</reference>
<sequence length="227" mass="25268">MNGIRLVVILAGLCSCKLAPLTRLVIFGLCFSADLKTLVSLIVSKTCNNDYNYAIEEQHNLECGQKVPERVEEVKKEIEDDEDINIKAQGGKVLRYLDEAVTVKEEELEVDEIDIKEEIEDIIEDNNAESDMVDVKTEILPDDEDTLANRSLEETMQTEAGTVLEKIDSVIACDKQVPTIDHVQQPLCGSGVLSDFLGVGSLTPVRIIERNSEEIECRRCTPNNDAD</sequence>
<organism evidence="1 2">
    <name type="scientific">Dendrolimus kikuchii</name>
    <dbReference type="NCBI Taxonomy" id="765133"/>
    <lineage>
        <taxon>Eukaryota</taxon>
        <taxon>Metazoa</taxon>
        <taxon>Ecdysozoa</taxon>
        <taxon>Arthropoda</taxon>
        <taxon>Hexapoda</taxon>
        <taxon>Insecta</taxon>
        <taxon>Pterygota</taxon>
        <taxon>Neoptera</taxon>
        <taxon>Endopterygota</taxon>
        <taxon>Lepidoptera</taxon>
        <taxon>Glossata</taxon>
        <taxon>Ditrysia</taxon>
        <taxon>Bombycoidea</taxon>
        <taxon>Lasiocampidae</taxon>
        <taxon>Dendrolimus</taxon>
    </lineage>
</organism>
<proteinExistence type="predicted"/>
<comment type="caution">
    <text evidence="1">The sequence shown here is derived from an EMBL/GenBank/DDBJ whole genome shotgun (WGS) entry which is preliminary data.</text>
</comment>
<keyword evidence="2" id="KW-1185">Reference proteome</keyword>
<dbReference type="Proteomes" id="UP000824533">
    <property type="component" value="Linkage Group LG01"/>
</dbReference>
<dbReference type="EMBL" id="CM034387">
    <property type="protein sequence ID" value="KAJ0184350.1"/>
    <property type="molecule type" value="Genomic_DNA"/>
</dbReference>